<name>A0A518KDN8_9BACT</name>
<dbReference type="AlphaFoldDB" id="A0A518KDN8"/>
<dbReference type="Proteomes" id="UP000316426">
    <property type="component" value="Chromosome"/>
</dbReference>
<keyword evidence="2" id="KW-1185">Reference proteome</keyword>
<dbReference type="EMBL" id="CP036349">
    <property type="protein sequence ID" value="QDV75900.1"/>
    <property type="molecule type" value="Genomic_DNA"/>
</dbReference>
<proteinExistence type="predicted"/>
<organism evidence="1 2">
    <name type="scientific">Botrimarina mediterranea</name>
    <dbReference type="NCBI Taxonomy" id="2528022"/>
    <lineage>
        <taxon>Bacteria</taxon>
        <taxon>Pseudomonadati</taxon>
        <taxon>Planctomycetota</taxon>
        <taxon>Planctomycetia</taxon>
        <taxon>Pirellulales</taxon>
        <taxon>Lacipirellulaceae</taxon>
        <taxon>Botrimarina</taxon>
    </lineage>
</organism>
<gene>
    <name evidence="1" type="ORF">Spa11_41230</name>
</gene>
<reference evidence="1 2" key="1">
    <citation type="submission" date="2019-02" db="EMBL/GenBank/DDBJ databases">
        <title>Deep-cultivation of Planctomycetes and their phenomic and genomic characterization uncovers novel biology.</title>
        <authorList>
            <person name="Wiegand S."/>
            <person name="Jogler M."/>
            <person name="Boedeker C."/>
            <person name="Pinto D."/>
            <person name="Vollmers J."/>
            <person name="Rivas-Marin E."/>
            <person name="Kohn T."/>
            <person name="Peeters S.H."/>
            <person name="Heuer A."/>
            <person name="Rast P."/>
            <person name="Oberbeckmann S."/>
            <person name="Bunk B."/>
            <person name="Jeske O."/>
            <person name="Meyerdierks A."/>
            <person name="Storesund J.E."/>
            <person name="Kallscheuer N."/>
            <person name="Luecker S."/>
            <person name="Lage O.M."/>
            <person name="Pohl T."/>
            <person name="Merkel B.J."/>
            <person name="Hornburger P."/>
            <person name="Mueller R.-W."/>
            <person name="Bruemmer F."/>
            <person name="Labrenz M."/>
            <person name="Spormann A.M."/>
            <person name="Op den Camp H."/>
            <person name="Overmann J."/>
            <person name="Amann R."/>
            <person name="Jetten M.S.M."/>
            <person name="Mascher T."/>
            <person name="Medema M.H."/>
            <person name="Devos D.P."/>
            <person name="Kaster A.-K."/>
            <person name="Ovreas L."/>
            <person name="Rohde M."/>
            <person name="Galperin M.Y."/>
            <person name="Jogler C."/>
        </authorList>
    </citation>
    <scope>NUCLEOTIDE SEQUENCE [LARGE SCALE GENOMIC DNA]</scope>
    <source>
        <strain evidence="1 2">Spa11</strain>
    </source>
</reference>
<accession>A0A518KDN8</accession>
<evidence type="ECO:0000313" key="2">
    <source>
        <dbReference type="Proteomes" id="UP000316426"/>
    </source>
</evidence>
<dbReference type="KEGG" id="bmei:Spa11_41230"/>
<protein>
    <submittedName>
        <fullName evidence="1">Uncharacterized protein</fullName>
    </submittedName>
</protein>
<sequence>MGIKVECSNGHTFKVKDKYAGRKGLCPRCQVVVLVPDLLTSQETEASYRRAVAEEVRAHNASPADYASSVLDDALHDDASSSGSLLGSSVIRHHTKCKCGHAVPMWFAKCPACGNYMPQR</sequence>
<evidence type="ECO:0000313" key="1">
    <source>
        <dbReference type="EMBL" id="QDV75900.1"/>
    </source>
</evidence>
<dbReference type="RefSeq" id="WP_145116078.1">
    <property type="nucleotide sequence ID" value="NZ_CP036349.1"/>
</dbReference>